<dbReference type="AlphaFoldDB" id="X0UI26"/>
<comment type="caution">
    <text evidence="1">The sequence shown here is derived from an EMBL/GenBank/DDBJ whole genome shotgun (WGS) entry which is preliminary data.</text>
</comment>
<evidence type="ECO:0000313" key="1">
    <source>
        <dbReference type="EMBL" id="GAG00008.1"/>
    </source>
</evidence>
<proteinExistence type="predicted"/>
<sequence>MNPHPTTRDKIQVVLDALSSNKLLPDPNTRYTKAEMIEWCESWVKIYDKLPQNTSPL</sequence>
<name>X0UI26_9ZZZZ</name>
<gene>
    <name evidence="1" type="ORF">S01H1_45310</name>
</gene>
<protein>
    <submittedName>
        <fullName evidence="1">Uncharacterized protein</fullName>
    </submittedName>
</protein>
<dbReference type="EMBL" id="BARS01028945">
    <property type="protein sequence ID" value="GAG00008.1"/>
    <property type="molecule type" value="Genomic_DNA"/>
</dbReference>
<reference evidence="1" key="1">
    <citation type="journal article" date="2014" name="Front. Microbiol.">
        <title>High frequency of phylogenetically diverse reductive dehalogenase-homologous genes in deep subseafloor sedimentary metagenomes.</title>
        <authorList>
            <person name="Kawai M."/>
            <person name="Futagami T."/>
            <person name="Toyoda A."/>
            <person name="Takaki Y."/>
            <person name="Nishi S."/>
            <person name="Hori S."/>
            <person name="Arai W."/>
            <person name="Tsubouchi T."/>
            <person name="Morono Y."/>
            <person name="Uchiyama I."/>
            <person name="Ito T."/>
            <person name="Fujiyama A."/>
            <person name="Inagaki F."/>
            <person name="Takami H."/>
        </authorList>
    </citation>
    <scope>NUCLEOTIDE SEQUENCE</scope>
    <source>
        <strain evidence="1">Expedition CK06-06</strain>
    </source>
</reference>
<accession>X0UI26</accession>
<organism evidence="1">
    <name type="scientific">marine sediment metagenome</name>
    <dbReference type="NCBI Taxonomy" id="412755"/>
    <lineage>
        <taxon>unclassified sequences</taxon>
        <taxon>metagenomes</taxon>
        <taxon>ecological metagenomes</taxon>
    </lineage>
</organism>